<dbReference type="Proteomes" id="UP000298125">
    <property type="component" value="Unassembled WGS sequence"/>
</dbReference>
<name>A0A4R9JCA3_9LEPT</name>
<feature type="transmembrane region" description="Helical" evidence="1">
    <location>
        <begin position="55"/>
        <end position="73"/>
    </location>
</feature>
<evidence type="ECO:0000256" key="1">
    <source>
        <dbReference type="SAM" id="Phobius"/>
    </source>
</evidence>
<keyword evidence="1" id="KW-0472">Membrane</keyword>
<dbReference type="AlphaFoldDB" id="A0A4R9JCA3"/>
<keyword evidence="3" id="KW-1185">Reference proteome</keyword>
<feature type="transmembrane region" description="Helical" evidence="1">
    <location>
        <begin position="85"/>
        <end position="101"/>
    </location>
</feature>
<evidence type="ECO:0000313" key="2">
    <source>
        <dbReference type="EMBL" id="TGL35725.1"/>
    </source>
</evidence>
<feature type="transmembrane region" description="Helical" evidence="1">
    <location>
        <begin position="136"/>
        <end position="159"/>
    </location>
</feature>
<dbReference type="EMBL" id="RQGA01000017">
    <property type="protein sequence ID" value="TGL35725.1"/>
    <property type="molecule type" value="Genomic_DNA"/>
</dbReference>
<protein>
    <recommendedName>
        <fullName evidence="4">DUF2079 domain-containing protein</fullName>
    </recommendedName>
</protein>
<feature type="transmembrane region" description="Helical" evidence="1">
    <location>
        <begin position="171"/>
        <end position="191"/>
    </location>
</feature>
<accession>A0A4R9JCA3</accession>
<feature type="transmembrane region" description="Helical" evidence="1">
    <location>
        <begin position="107"/>
        <end position="124"/>
    </location>
</feature>
<feature type="transmembrane region" description="Helical" evidence="1">
    <location>
        <begin position="261"/>
        <end position="280"/>
    </location>
</feature>
<evidence type="ECO:0000313" key="3">
    <source>
        <dbReference type="Proteomes" id="UP000298125"/>
    </source>
</evidence>
<feature type="transmembrane region" description="Helical" evidence="1">
    <location>
        <begin position="300"/>
        <end position="326"/>
    </location>
</feature>
<proteinExistence type="predicted"/>
<dbReference type="RefSeq" id="WP_135580865.1">
    <property type="nucleotide sequence ID" value="NZ_RQGA01000017.1"/>
</dbReference>
<keyword evidence="1" id="KW-1133">Transmembrane helix</keyword>
<feature type="transmembrane region" description="Helical" evidence="1">
    <location>
        <begin position="230"/>
        <end position="249"/>
    </location>
</feature>
<reference evidence="2" key="1">
    <citation type="journal article" date="2019" name="PLoS Negl. Trop. Dis.">
        <title>Revisiting the worldwide diversity of Leptospira species in the environment.</title>
        <authorList>
            <person name="Vincent A.T."/>
            <person name="Schiettekatte O."/>
            <person name="Bourhy P."/>
            <person name="Veyrier F.J."/>
            <person name="Picardeau M."/>
        </authorList>
    </citation>
    <scope>NUCLEOTIDE SEQUENCE [LARGE SCALE GENOMIC DNA]</scope>
    <source>
        <strain evidence="2">201702692</strain>
    </source>
</reference>
<comment type="caution">
    <text evidence="2">The sequence shown here is derived from an EMBL/GenBank/DDBJ whole genome shotgun (WGS) entry which is preliminary data.</text>
</comment>
<keyword evidence="1" id="KW-0812">Transmembrane</keyword>
<feature type="transmembrane region" description="Helical" evidence="1">
    <location>
        <begin position="27"/>
        <end position="49"/>
    </location>
</feature>
<feature type="transmembrane region" description="Helical" evidence="1">
    <location>
        <begin position="338"/>
        <end position="359"/>
    </location>
</feature>
<dbReference type="OrthoDB" id="5955549at2"/>
<gene>
    <name evidence="2" type="ORF">EHQ49_16880</name>
</gene>
<evidence type="ECO:0008006" key="4">
    <source>
        <dbReference type="Google" id="ProtNLM"/>
    </source>
</evidence>
<sequence length="400" mass="46469">MNPQLWAEDGQIFLRDEWVIGFPDTILILYAGYIHLVPRVIAFIANFFPYELIPFVFNFSAILIAAFSVSIFSISRYRYIIKSDFLRSIVVILICFAPVGIESIGNVTNVHFYLSFGVFLYALIGGKLNGFSYIGIFIYVLFGMLSAPLAICYIPLFLIRPILCTTDRLRWIFGVIFLLTVGYLISMFYLGTRGTIAEIDWKFLSIPLNIEKLIRVSFSIYFINPNSLSFVSYFKYFWILEILFLFFYFKTFEKNGIQNTLFFASYLVAIFVPILLRGGLVLNEEQTSFLALVNGTKDSLYFLNVINLLVNRYGIVPYFIFCISVFSVMFNGEDIKRNFYTALIVSVIFLVLVRNSIFIKPFDDLKWNSYATQVRNKDNVVIPINPFWFPNIQIKKEEWR</sequence>
<organism evidence="2 3">
    <name type="scientific">Leptospira perdikensis</name>
    <dbReference type="NCBI Taxonomy" id="2484948"/>
    <lineage>
        <taxon>Bacteria</taxon>
        <taxon>Pseudomonadati</taxon>
        <taxon>Spirochaetota</taxon>
        <taxon>Spirochaetia</taxon>
        <taxon>Leptospirales</taxon>
        <taxon>Leptospiraceae</taxon>
        <taxon>Leptospira</taxon>
    </lineage>
</organism>